<dbReference type="EMBL" id="MN739631">
    <property type="protein sequence ID" value="QHT17042.1"/>
    <property type="molecule type" value="Genomic_DNA"/>
</dbReference>
<protein>
    <submittedName>
        <fullName evidence="1">Uncharacterized protein</fullName>
    </submittedName>
</protein>
<dbReference type="Pfam" id="PF13879">
    <property type="entry name" value="Hmw_CFAP97"/>
    <property type="match status" value="1"/>
</dbReference>
<dbReference type="PANTHER" id="PTHR33768:SF3">
    <property type="entry name" value="MIP11318P"/>
    <property type="match status" value="1"/>
</dbReference>
<organism evidence="1">
    <name type="scientific">viral metagenome</name>
    <dbReference type="NCBI Taxonomy" id="1070528"/>
    <lineage>
        <taxon>unclassified sequences</taxon>
        <taxon>metagenomes</taxon>
        <taxon>organismal metagenomes</taxon>
    </lineage>
</organism>
<dbReference type="InterPro" id="IPR038792">
    <property type="entry name" value="CFAP97D1/2"/>
</dbReference>
<evidence type="ECO:0000313" key="1">
    <source>
        <dbReference type="EMBL" id="QHT17042.1"/>
    </source>
</evidence>
<proteinExistence type="predicted"/>
<dbReference type="InterPro" id="IPR029488">
    <property type="entry name" value="Hmw/CFAP97"/>
</dbReference>
<sequence length="157" mass="18961">MKILCDMVKTHLERSGNKKILYEQHLERIKNSKPVVDTSPPTVYPYCNRWKTKAQIEKRKIEIENILLVNRIINNNVKNIDNELDTYIEDYAYFKRKMAIQKTIFDTDLINEQNKKLADRLCNVRSCYSRKHWENDYQKHKKIIKNMSLYPEQYTNC</sequence>
<dbReference type="AlphaFoldDB" id="A0A6C0DL29"/>
<name>A0A6C0DL29_9ZZZZ</name>
<accession>A0A6C0DL29</accession>
<reference evidence="1" key="1">
    <citation type="journal article" date="2020" name="Nature">
        <title>Giant virus diversity and host interactions through global metagenomics.</title>
        <authorList>
            <person name="Schulz F."/>
            <person name="Roux S."/>
            <person name="Paez-Espino D."/>
            <person name="Jungbluth S."/>
            <person name="Walsh D.A."/>
            <person name="Denef V.J."/>
            <person name="McMahon K.D."/>
            <person name="Konstantinidis K.T."/>
            <person name="Eloe-Fadrosh E.A."/>
            <person name="Kyrpides N.C."/>
            <person name="Woyke T."/>
        </authorList>
    </citation>
    <scope>NUCLEOTIDE SEQUENCE</scope>
    <source>
        <strain evidence="1">GVMAG-M-3300023174-24</strain>
    </source>
</reference>
<dbReference type="PANTHER" id="PTHR33768">
    <property type="entry name" value="MIP11318P"/>
    <property type="match status" value="1"/>
</dbReference>